<dbReference type="RefSeq" id="WP_209655392.1">
    <property type="nucleotide sequence ID" value="NZ_JAGJCB010000011.1"/>
</dbReference>
<keyword evidence="2" id="KW-1185">Reference proteome</keyword>
<comment type="caution">
    <text evidence="1">The sequence shown here is derived from an EMBL/GenBank/DDBJ whole genome shotgun (WGS) entry which is preliminary data.</text>
</comment>
<proteinExistence type="predicted"/>
<name>A0ABS4BWS8_9FLAO</name>
<gene>
    <name evidence="1" type="ORF">J8H85_11720</name>
</gene>
<organism evidence="1 2">
    <name type="scientific">Mariniflexile gromovii</name>
    <dbReference type="NCBI Taxonomy" id="362523"/>
    <lineage>
        <taxon>Bacteria</taxon>
        <taxon>Pseudomonadati</taxon>
        <taxon>Bacteroidota</taxon>
        <taxon>Flavobacteriia</taxon>
        <taxon>Flavobacteriales</taxon>
        <taxon>Flavobacteriaceae</taxon>
        <taxon>Mariniflexile</taxon>
    </lineage>
</organism>
<sequence length="85" mass="9622">MMEKRTLIFRILKNFISFAIFATIILLAFTSCREEKAKTETVIIEKPVEAPKTEEHDGTSLKVDGDGVEFSTKDGKKKTEITIKD</sequence>
<reference evidence="1 2" key="1">
    <citation type="submission" date="2021-04" db="EMBL/GenBank/DDBJ databases">
        <title>Mariniflexile gromovii gen. nov., sp. nov., a gliding bacterium isolated from the sea urchin Strongylocentrotus intermedius.</title>
        <authorList>
            <person name="Ko S."/>
            <person name="Le V."/>
            <person name="Ahn C.-Y."/>
            <person name="Oh H.-M."/>
        </authorList>
    </citation>
    <scope>NUCLEOTIDE SEQUENCE [LARGE SCALE GENOMIC DNA]</scope>
    <source>
        <strain evidence="1 2">KCTC 12570</strain>
    </source>
</reference>
<evidence type="ECO:0000313" key="1">
    <source>
        <dbReference type="EMBL" id="MBP0904497.1"/>
    </source>
</evidence>
<evidence type="ECO:0000313" key="2">
    <source>
        <dbReference type="Proteomes" id="UP000670776"/>
    </source>
</evidence>
<protein>
    <submittedName>
        <fullName evidence="1">Uncharacterized protein</fullName>
    </submittedName>
</protein>
<dbReference type="EMBL" id="JAGJCB010000011">
    <property type="protein sequence ID" value="MBP0904497.1"/>
    <property type="molecule type" value="Genomic_DNA"/>
</dbReference>
<dbReference type="Proteomes" id="UP000670776">
    <property type="component" value="Unassembled WGS sequence"/>
</dbReference>
<accession>A0ABS4BWS8</accession>
<dbReference type="PROSITE" id="PS51257">
    <property type="entry name" value="PROKAR_LIPOPROTEIN"/>
    <property type="match status" value="1"/>
</dbReference>